<keyword evidence="2" id="KW-1185">Reference proteome</keyword>
<dbReference type="OrthoDB" id="9809585at2"/>
<dbReference type="STRING" id="1313304.CALK_0274"/>
<gene>
    <name evidence="1" type="ORF">CALK_0274</name>
</gene>
<dbReference type="Proteomes" id="UP000017148">
    <property type="component" value="Unassembled WGS sequence"/>
</dbReference>
<comment type="caution">
    <text evidence="1">The sequence shown here is derived from an EMBL/GenBank/DDBJ whole genome shotgun (WGS) entry which is preliminary data.</text>
</comment>
<protein>
    <submittedName>
        <fullName evidence="1">Uncharacterized protein</fullName>
    </submittedName>
</protein>
<dbReference type="EMBL" id="ASJR01000002">
    <property type="protein sequence ID" value="ERP39108.1"/>
    <property type="molecule type" value="Genomic_DNA"/>
</dbReference>
<evidence type="ECO:0000313" key="2">
    <source>
        <dbReference type="Proteomes" id="UP000017148"/>
    </source>
</evidence>
<dbReference type="RefSeq" id="WP_022635821.1">
    <property type="nucleotide sequence ID" value="NZ_ASJR01000002.1"/>
</dbReference>
<reference evidence="1 2" key="1">
    <citation type="journal article" date="2013" name="Environ. Microbiol.">
        <title>Genome analysis of Chitinivibrio alkaliphilus gen. nov., sp. nov., a novel extremely haloalkaliphilic anaerobic chitinolytic bacterium from the candidate phylum Termite Group 3.</title>
        <authorList>
            <person name="Sorokin D.Y."/>
            <person name="Gumerov V.M."/>
            <person name="Rakitin A.L."/>
            <person name="Beletsky A.V."/>
            <person name="Damste J.S."/>
            <person name="Muyzer G."/>
            <person name="Mardanov A.V."/>
            <person name="Ravin N.V."/>
        </authorList>
    </citation>
    <scope>NUCLEOTIDE SEQUENCE [LARGE SCALE GENOMIC DNA]</scope>
    <source>
        <strain evidence="1 2">ACht1</strain>
    </source>
</reference>
<sequence length="296" mass="33505">MNNLFNILQKKGDPHNMAGLLTVYARLENSEELPHSEENRIENIIQNGLLVAQGNYRDQNSLRDFLRQEFGGGGDDEEGMHKFIESLGGIEGALDPDKFRDKLKELESMEDYIPTPAKMVAFSSEEEILHEEGDIYYLGVFNNTANANLAVNAITILYQAKYREAQIVNVRGEIDSMISQLETGGAYKTVQIAPEESGDVKGVLLRKFIPELIHSRENDSLRTDVEEDVRRFLSWYEYPEDVATIFALTRTPSMGEDENQYLSLLVEKVDALGREDFDRAAMIMSKIRDVRGAEDA</sequence>
<proteinExistence type="predicted"/>
<evidence type="ECO:0000313" key="1">
    <source>
        <dbReference type="EMBL" id="ERP39108.1"/>
    </source>
</evidence>
<accession>U7DBZ9</accession>
<organism evidence="1 2">
    <name type="scientific">Chitinivibrio alkaliphilus ACht1</name>
    <dbReference type="NCBI Taxonomy" id="1313304"/>
    <lineage>
        <taxon>Bacteria</taxon>
        <taxon>Pseudomonadati</taxon>
        <taxon>Fibrobacterota</taxon>
        <taxon>Chitinivibrionia</taxon>
        <taxon>Chitinivibrionales</taxon>
        <taxon>Chitinivibrionaceae</taxon>
        <taxon>Chitinivibrio</taxon>
    </lineage>
</organism>
<name>U7DBZ9_9BACT</name>
<dbReference type="AlphaFoldDB" id="U7DBZ9"/>